<reference evidence="2 3" key="1">
    <citation type="submission" date="2018-01" db="EMBL/GenBank/DDBJ databases">
        <title>The whole genome sequencing and assembly of Paenibacillus chitinolyticus KCCM 41400 strain.</title>
        <authorList>
            <person name="Kim J.-Y."/>
            <person name="Park M.-K."/>
            <person name="Lee Y.-J."/>
            <person name="Yi H."/>
            <person name="Bahn Y.-S."/>
            <person name="Kim J.F."/>
            <person name="Lee D.-W."/>
        </authorList>
    </citation>
    <scope>NUCLEOTIDE SEQUENCE [LARGE SCALE GENOMIC DNA]</scope>
    <source>
        <strain evidence="2 3">KCCM 41400</strain>
    </source>
</reference>
<gene>
    <name evidence="1" type="ORF">M5X16_05330</name>
    <name evidence="2" type="ORF">PC41400_10420</name>
</gene>
<name>A0A410WUK3_9BACL</name>
<dbReference type="EMBL" id="CP026520">
    <property type="protein sequence ID" value="QAV18058.1"/>
    <property type="molecule type" value="Genomic_DNA"/>
</dbReference>
<accession>A0A410WUK3</accession>
<dbReference type="Proteomes" id="UP001527202">
    <property type="component" value="Unassembled WGS sequence"/>
</dbReference>
<reference evidence="1 4" key="2">
    <citation type="submission" date="2022-05" db="EMBL/GenBank/DDBJ databases">
        <title>Genome Sequencing of Bee-Associated Microbes.</title>
        <authorList>
            <person name="Dunlap C."/>
        </authorList>
    </citation>
    <scope>NUCLEOTIDE SEQUENCE [LARGE SCALE GENOMIC DNA]</scope>
    <source>
        <strain evidence="1 4">NRRL B-23120</strain>
    </source>
</reference>
<dbReference type="RefSeq" id="WP_042230775.1">
    <property type="nucleotide sequence ID" value="NZ_CP026520.1"/>
</dbReference>
<evidence type="ECO:0000313" key="3">
    <source>
        <dbReference type="Proteomes" id="UP000288943"/>
    </source>
</evidence>
<dbReference type="EMBL" id="JAMDMJ010000004">
    <property type="protein sequence ID" value="MCY9595197.1"/>
    <property type="molecule type" value="Genomic_DNA"/>
</dbReference>
<evidence type="ECO:0000313" key="2">
    <source>
        <dbReference type="EMBL" id="QAV18058.1"/>
    </source>
</evidence>
<organism evidence="2 3">
    <name type="scientific">Paenibacillus chitinolyticus</name>
    <dbReference type="NCBI Taxonomy" id="79263"/>
    <lineage>
        <taxon>Bacteria</taxon>
        <taxon>Bacillati</taxon>
        <taxon>Bacillota</taxon>
        <taxon>Bacilli</taxon>
        <taxon>Bacillales</taxon>
        <taxon>Paenibacillaceae</taxon>
        <taxon>Paenibacillus</taxon>
    </lineage>
</organism>
<keyword evidence="4" id="KW-1185">Reference proteome</keyword>
<dbReference type="GeneID" id="95375218"/>
<proteinExistence type="predicted"/>
<protein>
    <submittedName>
        <fullName evidence="2">Uncharacterized protein</fullName>
    </submittedName>
</protein>
<dbReference type="Proteomes" id="UP000288943">
    <property type="component" value="Chromosome"/>
</dbReference>
<dbReference type="AlphaFoldDB" id="A0A410WUK3"/>
<evidence type="ECO:0000313" key="4">
    <source>
        <dbReference type="Proteomes" id="UP001527202"/>
    </source>
</evidence>
<evidence type="ECO:0000313" key="1">
    <source>
        <dbReference type="EMBL" id="MCY9595197.1"/>
    </source>
</evidence>
<sequence length="97" mass="11449">MFNLEEIKKRENYFRSLLNADTSGKNFLDKNFEEVKQYLSDKKDLIEAYVRLQTEIEYVKPVHLKERKGNITKIGYRGAEYAMIHPTAMRTKGGIFK</sequence>
<dbReference type="KEGG" id="pchi:PC41400_10420"/>